<comment type="caution">
    <text evidence="1">The sequence shown here is derived from an EMBL/GenBank/DDBJ whole genome shotgun (WGS) entry which is preliminary data.</text>
</comment>
<evidence type="ECO:0000313" key="1">
    <source>
        <dbReference type="EMBL" id="MBC9978198.1"/>
    </source>
</evidence>
<keyword evidence="2" id="KW-1185">Reference proteome</keyword>
<gene>
    <name evidence="1" type="ORF">HA482_08195</name>
</gene>
<protein>
    <submittedName>
        <fullName evidence="1">Uncharacterized protein</fullName>
    </submittedName>
</protein>
<sequence>MRLDTNVTAKKRPRYTLLDDPGSAAGNEIIVTIFDWQGKAPIRATLGWMAHSREGAHIGPDESEEVDVGLALAQAQRLLQRYGFQRIVIVLEHEDLWDPAWGDLVRR</sequence>
<organism evidence="1 2">
    <name type="scientific">Bradyrhizobium campsiandrae</name>
    <dbReference type="NCBI Taxonomy" id="1729892"/>
    <lineage>
        <taxon>Bacteria</taxon>
        <taxon>Pseudomonadati</taxon>
        <taxon>Pseudomonadota</taxon>
        <taxon>Alphaproteobacteria</taxon>
        <taxon>Hyphomicrobiales</taxon>
        <taxon>Nitrobacteraceae</taxon>
        <taxon>Bradyrhizobium</taxon>
    </lineage>
</organism>
<dbReference type="EMBL" id="JAATTO010000009">
    <property type="protein sequence ID" value="MBC9978198.1"/>
    <property type="molecule type" value="Genomic_DNA"/>
</dbReference>
<evidence type="ECO:0000313" key="2">
    <source>
        <dbReference type="Proteomes" id="UP000639516"/>
    </source>
</evidence>
<reference evidence="1 2" key="1">
    <citation type="journal article" date="2020" name="Arch. Microbiol.">
        <title>Bradyrhizobium campsiandrae sp. nov., a nitrogen-fixing bacterial strain isolated from a native leguminous tree from the Amazon adapted to flooded conditions.</title>
        <authorList>
            <person name="Cabral Michel D."/>
            <person name="Martins da Costa E."/>
            <person name="Azarias Guimaraes A."/>
            <person name="Soares de Carvalho T."/>
            <person name="Santos de Castro Caputo P."/>
            <person name="Willems A."/>
            <person name="de Souza Moreira F.M."/>
        </authorList>
    </citation>
    <scope>NUCLEOTIDE SEQUENCE [LARGE SCALE GENOMIC DNA]</scope>
    <source>
        <strain evidence="2">INPA 384B</strain>
    </source>
</reference>
<dbReference type="Proteomes" id="UP000639516">
    <property type="component" value="Unassembled WGS sequence"/>
</dbReference>
<accession>A0ABR7U324</accession>
<proteinExistence type="predicted"/>
<name>A0ABR7U324_9BRAD</name>